<dbReference type="Gramene" id="AET1Gv20222700.3">
    <property type="protein sequence ID" value="AET1Gv20222700.3"/>
    <property type="gene ID" value="AET1Gv20222700"/>
</dbReference>
<reference evidence="1" key="3">
    <citation type="journal article" date="2017" name="Nature">
        <title>Genome sequence of the progenitor of the wheat D genome Aegilops tauschii.</title>
        <authorList>
            <person name="Luo M.C."/>
            <person name="Gu Y.Q."/>
            <person name="Puiu D."/>
            <person name="Wang H."/>
            <person name="Twardziok S.O."/>
            <person name="Deal K.R."/>
            <person name="Huo N."/>
            <person name="Zhu T."/>
            <person name="Wang L."/>
            <person name="Wang Y."/>
            <person name="McGuire P.E."/>
            <person name="Liu S."/>
            <person name="Long H."/>
            <person name="Ramasamy R.K."/>
            <person name="Rodriguez J.C."/>
            <person name="Van S.L."/>
            <person name="Yuan L."/>
            <person name="Wang Z."/>
            <person name="Xia Z."/>
            <person name="Xiao L."/>
            <person name="Anderson O.D."/>
            <person name="Ouyang S."/>
            <person name="Liang Y."/>
            <person name="Zimin A.V."/>
            <person name="Pertea G."/>
            <person name="Qi P."/>
            <person name="Bennetzen J.L."/>
            <person name="Dai X."/>
            <person name="Dawson M.W."/>
            <person name="Muller H.G."/>
            <person name="Kugler K."/>
            <person name="Rivarola-Duarte L."/>
            <person name="Spannagl M."/>
            <person name="Mayer K.F.X."/>
            <person name="Lu F.H."/>
            <person name="Bevan M.W."/>
            <person name="Leroy P."/>
            <person name="Li P."/>
            <person name="You F.M."/>
            <person name="Sun Q."/>
            <person name="Liu Z."/>
            <person name="Lyons E."/>
            <person name="Wicker T."/>
            <person name="Salzberg S.L."/>
            <person name="Devos K.M."/>
            <person name="Dvorak J."/>
        </authorList>
    </citation>
    <scope>NUCLEOTIDE SEQUENCE [LARGE SCALE GENOMIC DNA]</scope>
    <source>
        <strain evidence="1">cv. AL8/78</strain>
    </source>
</reference>
<dbReference type="PANTHER" id="PTHR47801:SF1">
    <property type="entry name" value="OS05G0145600 PROTEIN"/>
    <property type="match status" value="1"/>
</dbReference>
<reference evidence="2" key="2">
    <citation type="journal article" date="2017" name="Nat. Plants">
        <title>The Aegilops tauschii genome reveals multiple impacts of transposons.</title>
        <authorList>
            <person name="Zhao G."/>
            <person name="Zou C."/>
            <person name="Li K."/>
            <person name="Wang K."/>
            <person name="Li T."/>
            <person name="Gao L."/>
            <person name="Zhang X."/>
            <person name="Wang H."/>
            <person name="Yang Z."/>
            <person name="Liu X."/>
            <person name="Jiang W."/>
            <person name="Mao L."/>
            <person name="Kong X."/>
            <person name="Jiao Y."/>
            <person name="Jia J."/>
        </authorList>
    </citation>
    <scope>NUCLEOTIDE SEQUENCE [LARGE SCALE GENOMIC DNA]</scope>
    <source>
        <strain evidence="2">cv. AL8/78</strain>
    </source>
</reference>
<evidence type="ECO:0008006" key="3">
    <source>
        <dbReference type="Google" id="ProtNLM"/>
    </source>
</evidence>
<reference evidence="1" key="4">
    <citation type="submission" date="2019-03" db="UniProtKB">
        <authorList>
            <consortium name="EnsemblPlants"/>
        </authorList>
    </citation>
    <scope>IDENTIFICATION</scope>
</reference>
<sequence>MKRCYLRCGDIDSAVKMFEEFSSLKPTPAELYVTLAEGAMIGYTPRGMEVAQATLEKMTERKFFLNPKMGTDLLLAASGEKTGGYTTANYIWDMLQTRNIIPALPAVEAYYKGLKEREIPSDDPRLVNVARVLDNLQLRLGPRRNFQ</sequence>
<dbReference type="Proteomes" id="UP000015105">
    <property type="component" value="Chromosome 1D"/>
</dbReference>
<name>A0A452XYU1_AEGTS</name>
<dbReference type="GO" id="GO:0005739">
    <property type="term" value="C:mitochondrion"/>
    <property type="evidence" value="ECO:0007669"/>
    <property type="project" value="TreeGrafter"/>
</dbReference>
<dbReference type="AlphaFoldDB" id="A0A452XYU1"/>
<proteinExistence type="predicted"/>
<dbReference type="EnsemblPlants" id="AET1Gv20222700.3">
    <property type="protein sequence ID" value="AET1Gv20222700.3"/>
    <property type="gene ID" value="AET1Gv20222700"/>
</dbReference>
<dbReference type="PANTHER" id="PTHR47801">
    <property type="entry name" value="OS05G0145600 PROTEIN"/>
    <property type="match status" value="1"/>
</dbReference>
<evidence type="ECO:0000313" key="2">
    <source>
        <dbReference type="Proteomes" id="UP000015105"/>
    </source>
</evidence>
<accession>A0A452XYU1</accession>
<evidence type="ECO:0000313" key="1">
    <source>
        <dbReference type="EnsemblPlants" id="AET1Gv20222700.3"/>
    </source>
</evidence>
<protein>
    <recommendedName>
        <fullName evidence="3">Pentacotripeptide-repeat region of PRORP domain-containing protein</fullName>
    </recommendedName>
</protein>
<keyword evidence="2" id="KW-1185">Reference proteome</keyword>
<organism evidence="1 2">
    <name type="scientific">Aegilops tauschii subsp. strangulata</name>
    <name type="common">Goatgrass</name>
    <dbReference type="NCBI Taxonomy" id="200361"/>
    <lineage>
        <taxon>Eukaryota</taxon>
        <taxon>Viridiplantae</taxon>
        <taxon>Streptophyta</taxon>
        <taxon>Embryophyta</taxon>
        <taxon>Tracheophyta</taxon>
        <taxon>Spermatophyta</taxon>
        <taxon>Magnoliopsida</taxon>
        <taxon>Liliopsida</taxon>
        <taxon>Poales</taxon>
        <taxon>Poaceae</taxon>
        <taxon>BOP clade</taxon>
        <taxon>Pooideae</taxon>
        <taxon>Triticodae</taxon>
        <taxon>Triticeae</taxon>
        <taxon>Triticinae</taxon>
        <taxon>Aegilops</taxon>
    </lineage>
</organism>
<reference evidence="1" key="5">
    <citation type="journal article" date="2021" name="G3 (Bethesda)">
        <title>Aegilops tauschii genome assembly Aet v5.0 features greater sequence contiguity and improved annotation.</title>
        <authorList>
            <person name="Wang L."/>
            <person name="Zhu T."/>
            <person name="Rodriguez J.C."/>
            <person name="Deal K.R."/>
            <person name="Dubcovsky J."/>
            <person name="McGuire P.E."/>
            <person name="Lux T."/>
            <person name="Spannagl M."/>
            <person name="Mayer K.F.X."/>
            <person name="Baldrich P."/>
            <person name="Meyers B.C."/>
            <person name="Huo N."/>
            <person name="Gu Y.Q."/>
            <person name="Zhou H."/>
            <person name="Devos K.M."/>
            <person name="Bennetzen J.L."/>
            <person name="Unver T."/>
            <person name="Budak H."/>
            <person name="Gulick P.J."/>
            <person name="Galiba G."/>
            <person name="Kalapos B."/>
            <person name="Nelson D.R."/>
            <person name="Li P."/>
            <person name="You F.M."/>
            <person name="Luo M.C."/>
            <person name="Dvorak J."/>
        </authorList>
    </citation>
    <scope>NUCLEOTIDE SEQUENCE [LARGE SCALE GENOMIC DNA]</scope>
    <source>
        <strain evidence="1">cv. AL8/78</strain>
    </source>
</reference>
<reference evidence="2" key="1">
    <citation type="journal article" date="2014" name="Science">
        <title>Ancient hybridizations among the ancestral genomes of bread wheat.</title>
        <authorList>
            <consortium name="International Wheat Genome Sequencing Consortium,"/>
            <person name="Marcussen T."/>
            <person name="Sandve S.R."/>
            <person name="Heier L."/>
            <person name="Spannagl M."/>
            <person name="Pfeifer M."/>
            <person name="Jakobsen K.S."/>
            <person name="Wulff B.B."/>
            <person name="Steuernagel B."/>
            <person name="Mayer K.F."/>
            <person name="Olsen O.A."/>
        </authorList>
    </citation>
    <scope>NUCLEOTIDE SEQUENCE [LARGE SCALE GENOMIC DNA]</scope>
    <source>
        <strain evidence="2">cv. AL8/78</strain>
    </source>
</reference>